<keyword evidence="3" id="KW-0808">Transferase</keyword>
<dbReference type="PANTHER" id="PTHR44835">
    <property type="entry name" value="UDP-N-ACETYLGLUCOSAMINE--PEPTIDE N-ACETYLGLUCOSAMINYLTRANSFERASE SPINDLY-RELATED"/>
    <property type="match status" value="1"/>
</dbReference>
<dbReference type="InterPro" id="IPR029489">
    <property type="entry name" value="OGT/SEC/SPY_C"/>
</dbReference>
<feature type="domain" description="O-GlcNAc transferase C-terminal" evidence="7">
    <location>
        <begin position="299"/>
        <end position="446"/>
    </location>
</feature>
<comment type="pathway">
    <text evidence="1">Protein modification; protein glycosylation.</text>
</comment>
<sequence length="696" mass="74759">MSPPPAPAPLTPKAAIDRAIGLQVAGDFAAAETLLRALAGHGETAEVLHRLGLGALQRGAVAEGVRLLEAARTLSPDTRIAFNTTVALARAGRHEDAIALAREALARTPDHLGLHQMLAGELLATGDRQGAADVFGVLAERALKVADGARIAQSIEAIEAIGLEPKTAIVLANLLRIAGRQDEALRLLALRLAHRPADIPALMTKAMAGLAIVHASEDEIDERRRRYHDAIAAVADAVTAAPETELAAAASIVGVAKPFFLAYQGYEDRALQAVYGGVIARLIEASGVNRGWTPPAAPEPGEKIRIGFATLYAYTHSVLKLFLGWLETIDRSRFEISLFHFGTAQDGLTERAIAAVDHYHSAQKSAAEWVATIREAAPHVMVYLELGMDQTAIQVAATRLAPVQCMTWGHPETSGLPDMDYFLSSDLMEPADGEKHYTERLIRLPNLSVAYSPLPSEGGRLARADIGLRADATVYVCCQSLFKYLPRYDAVFVEIARRVPDATFLFIGDPASPVTVTFRTRLAKVFAEADLDFGRHVVICRPVPFELFPSFLKCGDVYLDSIGWSGGNTTLEAVTCDLPFVTLPVGPMRGRHSYAIAKMMGIDAFIADSTADYVARAVDLADPTRRVLAIAKVKSEKHRLFGDTVPTRALEAFFERAVSEAYGSEGKHAAEPGTAAAEARHTEEPAETVALLRAAG</sequence>
<evidence type="ECO:0000256" key="2">
    <source>
        <dbReference type="ARBA" id="ARBA00022676"/>
    </source>
</evidence>
<name>A0AAU7XDI5_9HYPH</name>
<evidence type="ECO:0000256" key="6">
    <source>
        <dbReference type="SAM" id="MobiDB-lite"/>
    </source>
</evidence>
<dbReference type="EMBL" id="CP158568">
    <property type="protein sequence ID" value="XBY46115.1"/>
    <property type="molecule type" value="Genomic_DNA"/>
</dbReference>
<gene>
    <name evidence="8" type="ORF">ABS361_07760</name>
</gene>
<dbReference type="SUPFAM" id="SSF48452">
    <property type="entry name" value="TPR-like"/>
    <property type="match status" value="1"/>
</dbReference>
<evidence type="ECO:0000256" key="5">
    <source>
        <dbReference type="ARBA" id="ARBA00022803"/>
    </source>
</evidence>
<evidence type="ECO:0000259" key="7">
    <source>
        <dbReference type="Pfam" id="PF13844"/>
    </source>
</evidence>
<reference evidence="8" key="1">
    <citation type="submission" date="2024-06" db="EMBL/GenBank/DDBJ databases">
        <title>Methylostella associata gen. nov., sp. nov., a novel Ancalomicrobiaceae-affiliated facultatively methylotrophic bacteria that feed on methanotrophs of the genus Methylococcus.</title>
        <authorList>
            <person name="Saltykova V."/>
            <person name="Danilova O.V."/>
            <person name="Oshkin I.Y."/>
            <person name="Belova S.E."/>
            <person name="Pimenov N.V."/>
            <person name="Dedysh S.N."/>
        </authorList>
    </citation>
    <scope>NUCLEOTIDE SEQUENCE</scope>
    <source>
        <strain evidence="8">S20</strain>
    </source>
</reference>
<proteinExistence type="predicted"/>
<feature type="domain" description="O-GlcNAc transferase C-terminal" evidence="7">
    <location>
        <begin position="462"/>
        <end position="634"/>
    </location>
</feature>
<evidence type="ECO:0000256" key="1">
    <source>
        <dbReference type="ARBA" id="ARBA00004922"/>
    </source>
</evidence>
<dbReference type="SUPFAM" id="SSF53756">
    <property type="entry name" value="UDP-Glycosyltransferase/glycogen phosphorylase"/>
    <property type="match status" value="1"/>
</dbReference>
<evidence type="ECO:0000256" key="3">
    <source>
        <dbReference type="ARBA" id="ARBA00022679"/>
    </source>
</evidence>
<feature type="region of interest" description="Disordered" evidence="6">
    <location>
        <begin position="664"/>
        <end position="683"/>
    </location>
</feature>
<protein>
    <recommendedName>
        <fullName evidence="7">O-GlcNAc transferase C-terminal domain-containing protein</fullName>
    </recommendedName>
</protein>
<dbReference type="AlphaFoldDB" id="A0AAU7XDI5"/>
<dbReference type="Gene3D" id="3.40.50.11380">
    <property type="match status" value="1"/>
</dbReference>
<dbReference type="PANTHER" id="PTHR44835:SF1">
    <property type="entry name" value="PROTEIN O-GLCNAC TRANSFERASE"/>
    <property type="match status" value="1"/>
</dbReference>
<keyword evidence="2" id="KW-0328">Glycosyltransferase</keyword>
<dbReference type="RefSeq" id="WP_407051213.1">
    <property type="nucleotide sequence ID" value="NZ_CP158568.1"/>
</dbReference>
<dbReference type="GO" id="GO:0016757">
    <property type="term" value="F:glycosyltransferase activity"/>
    <property type="evidence" value="ECO:0007669"/>
    <property type="project" value="UniProtKB-KW"/>
</dbReference>
<dbReference type="Gene3D" id="1.25.40.10">
    <property type="entry name" value="Tetratricopeptide repeat domain"/>
    <property type="match status" value="1"/>
</dbReference>
<keyword evidence="5" id="KW-0802">TPR repeat</keyword>
<dbReference type="InterPro" id="IPR011990">
    <property type="entry name" value="TPR-like_helical_dom_sf"/>
</dbReference>
<accession>A0AAU7XDI5</accession>
<dbReference type="KEGG" id="mflg:ABS361_07760"/>
<evidence type="ECO:0000313" key="8">
    <source>
        <dbReference type="EMBL" id="XBY46115.1"/>
    </source>
</evidence>
<keyword evidence="4" id="KW-0677">Repeat</keyword>
<dbReference type="Pfam" id="PF13844">
    <property type="entry name" value="Glyco_transf_41"/>
    <property type="match status" value="2"/>
</dbReference>
<dbReference type="Gene3D" id="3.40.50.2000">
    <property type="entry name" value="Glycogen Phosphorylase B"/>
    <property type="match status" value="1"/>
</dbReference>
<evidence type="ECO:0000256" key="4">
    <source>
        <dbReference type="ARBA" id="ARBA00022737"/>
    </source>
</evidence>
<dbReference type="InterPro" id="IPR051939">
    <property type="entry name" value="Glycosyltr_41/O-GlcNAc_trsf"/>
</dbReference>
<organism evidence="8">
    <name type="scientific">Methyloraptor flagellatus</name>
    <dbReference type="NCBI Taxonomy" id="3162530"/>
    <lineage>
        <taxon>Bacteria</taxon>
        <taxon>Pseudomonadati</taxon>
        <taxon>Pseudomonadota</taxon>
        <taxon>Alphaproteobacteria</taxon>
        <taxon>Hyphomicrobiales</taxon>
        <taxon>Ancalomicrobiaceae</taxon>
        <taxon>Methyloraptor</taxon>
    </lineage>
</organism>